<feature type="compositionally biased region" description="Basic and acidic residues" evidence="1">
    <location>
        <begin position="554"/>
        <end position="575"/>
    </location>
</feature>
<feature type="region of interest" description="Disordered" evidence="1">
    <location>
        <begin position="619"/>
        <end position="640"/>
    </location>
</feature>
<reference evidence="2" key="1">
    <citation type="journal article" date="2020" name="bioRxiv">
        <title>Chromosome-level reference genome of the European wasp spider Argiope bruennichi: a resource for studies on range expansion and evolutionary adaptation.</title>
        <authorList>
            <person name="Sheffer M.M."/>
            <person name="Hoppe A."/>
            <person name="Krehenwinkel H."/>
            <person name="Uhl G."/>
            <person name="Kuss A.W."/>
            <person name="Jensen L."/>
            <person name="Jensen C."/>
            <person name="Gillespie R.G."/>
            <person name="Hoff K.J."/>
            <person name="Prost S."/>
        </authorList>
    </citation>
    <scope>NUCLEOTIDE SEQUENCE</scope>
</reference>
<evidence type="ECO:0000313" key="2">
    <source>
        <dbReference type="EMBL" id="KAF8787952.1"/>
    </source>
</evidence>
<proteinExistence type="predicted"/>
<reference evidence="2" key="2">
    <citation type="submission" date="2020-06" db="EMBL/GenBank/DDBJ databases">
        <authorList>
            <person name="Sheffer M."/>
        </authorList>
    </citation>
    <scope>NUCLEOTIDE SEQUENCE</scope>
</reference>
<evidence type="ECO:0000313" key="3">
    <source>
        <dbReference type="Proteomes" id="UP000807504"/>
    </source>
</evidence>
<organism evidence="2 3">
    <name type="scientific">Argiope bruennichi</name>
    <name type="common">Wasp spider</name>
    <name type="synonym">Aranea bruennichi</name>
    <dbReference type="NCBI Taxonomy" id="94029"/>
    <lineage>
        <taxon>Eukaryota</taxon>
        <taxon>Metazoa</taxon>
        <taxon>Ecdysozoa</taxon>
        <taxon>Arthropoda</taxon>
        <taxon>Chelicerata</taxon>
        <taxon>Arachnida</taxon>
        <taxon>Araneae</taxon>
        <taxon>Araneomorphae</taxon>
        <taxon>Entelegynae</taxon>
        <taxon>Araneoidea</taxon>
        <taxon>Araneidae</taxon>
        <taxon>Argiope</taxon>
    </lineage>
</organism>
<accession>A0A8T0FCA0</accession>
<feature type="compositionally biased region" description="Basic and acidic residues" evidence="1">
    <location>
        <begin position="443"/>
        <end position="460"/>
    </location>
</feature>
<feature type="compositionally biased region" description="Polar residues" evidence="1">
    <location>
        <begin position="236"/>
        <end position="253"/>
    </location>
</feature>
<evidence type="ECO:0000256" key="1">
    <source>
        <dbReference type="SAM" id="MobiDB-lite"/>
    </source>
</evidence>
<feature type="compositionally biased region" description="Polar residues" evidence="1">
    <location>
        <begin position="721"/>
        <end position="734"/>
    </location>
</feature>
<comment type="caution">
    <text evidence="2">The sequence shown here is derived from an EMBL/GenBank/DDBJ whole genome shotgun (WGS) entry which is preliminary data.</text>
</comment>
<feature type="compositionally biased region" description="Basic and acidic residues" evidence="1">
    <location>
        <begin position="424"/>
        <end position="436"/>
    </location>
</feature>
<sequence>MGEDRTTCSEKKPNDVIAPPCRHRHSSVISSCSEDAESESTSTGYPQSPDEEKEEELEYGPGIVNKLRTRFLSISLKQNRGINSMRRSCSMENLLDQDRPCKSLEKNLGIVNGVQATTPWGNLKKAKSMDSLLAEMRPDSPSMKDLHLETNGESKKIPRIVKNRECCLSRLCDEELPKPDTVKTYKRMFEPAESRRGSHCRRPPVLRASAKSCAASKINGVATNTSAKVNGVATKSKCSAKQSPPLKAQSTPESAPAINGNVKKPVVNGEPSRPLYNGCHIVKASPVKVTNNSALKNGKDVEKNLNSINRLMNKKEVHFSNKADVIINGNGCHNEILKIKANDEVVKQFNKPIVNNLIVNGNLKPKVPSNRPSLKSPKPVLNKPEEQKVNDKIIPPKLKPKLTNGLKKPFEVEPKIAPAVPPREVAKDPELNKSKVEPTSPEIGKEEIKFPVDDEKKDIPELQPENKMNGDIPLTVENNSEKEETTPQDERSPHTPTEPKKKEDNKPLVKENCKISERTGHSDLRNTSNKLPKAPVLNSPLKPENGHLSLLSTDKSHTSKQETVQDKEVKRDFRPVKKQKSPQQTTSIVFDFRGKDVVPHVAVMPTPFGCKSLHPKKRPVVDGKEVPNGAATDDEDEDYVDYSVPPPCGVIFEGENVKIGRGSILATRNKDLKITFDDDVDSNTFVYPSETSLLEEMDRSLSPTTPPENEIIPNGQPPPSSSKLKINTSIGNSKTNEKRSKQTLWKPSPNRETVRDRPCPSFKCRLSSCKAVVHPLQMVRSCIKDPRAEDEKNRNSEEEENKEIRDEHDGDASSEMLKPADPDLISSWSLSAGTSDLLF</sequence>
<dbReference type="EMBL" id="JABXBU010000015">
    <property type="protein sequence ID" value="KAF8787952.1"/>
    <property type="molecule type" value="Genomic_DNA"/>
</dbReference>
<name>A0A8T0FCA0_ARGBR</name>
<protein>
    <submittedName>
        <fullName evidence="2">Uncharacterized protein</fullName>
    </submittedName>
</protein>
<feature type="compositionally biased region" description="Basic and acidic residues" evidence="1">
    <location>
        <begin position="479"/>
        <end position="524"/>
    </location>
</feature>
<feature type="compositionally biased region" description="Basic and acidic residues" evidence="1">
    <location>
        <begin position="1"/>
        <end position="14"/>
    </location>
</feature>
<feature type="compositionally biased region" description="Polar residues" evidence="1">
    <location>
        <begin position="27"/>
        <end position="46"/>
    </location>
</feature>
<feature type="region of interest" description="Disordered" evidence="1">
    <location>
        <begin position="1"/>
        <end position="57"/>
    </location>
</feature>
<dbReference type="Proteomes" id="UP000807504">
    <property type="component" value="Unassembled WGS sequence"/>
</dbReference>
<dbReference type="AlphaFoldDB" id="A0A8T0FCA0"/>
<feature type="region of interest" description="Disordered" evidence="1">
    <location>
        <begin position="236"/>
        <end position="266"/>
    </location>
</feature>
<feature type="region of interest" description="Disordered" evidence="1">
    <location>
        <begin position="413"/>
        <end position="585"/>
    </location>
</feature>
<feature type="compositionally biased region" description="Basic and acidic residues" evidence="1">
    <location>
        <begin position="786"/>
        <end position="811"/>
    </location>
</feature>
<gene>
    <name evidence="2" type="ORF">HNY73_009497</name>
</gene>
<keyword evidence="3" id="KW-1185">Reference proteome</keyword>
<feature type="region of interest" description="Disordered" evidence="1">
    <location>
        <begin position="695"/>
        <end position="758"/>
    </location>
</feature>
<feature type="region of interest" description="Disordered" evidence="1">
    <location>
        <begin position="786"/>
        <end position="826"/>
    </location>
</feature>